<dbReference type="GO" id="GO:0020037">
    <property type="term" value="F:heme binding"/>
    <property type="evidence" value="ECO:0007669"/>
    <property type="project" value="InterPro"/>
</dbReference>
<dbReference type="PANTHER" id="PTHR46458">
    <property type="entry name" value="BLR2807 PROTEIN"/>
    <property type="match status" value="1"/>
</dbReference>
<evidence type="ECO:0000313" key="9">
    <source>
        <dbReference type="Proteomes" id="UP000001593"/>
    </source>
</evidence>
<accession>A7RGQ4</accession>
<evidence type="ECO:0000256" key="3">
    <source>
        <dbReference type="ARBA" id="ARBA00022621"/>
    </source>
</evidence>
<protein>
    <recommendedName>
        <fullName evidence="7">Globin domain-containing protein</fullName>
    </recommendedName>
</protein>
<dbReference type="InterPro" id="IPR044399">
    <property type="entry name" value="Mb-like_M"/>
</dbReference>
<dbReference type="OrthoDB" id="436496at2759"/>
<keyword evidence="1 6" id="KW-0813">Transport</keyword>
<evidence type="ECO:0000256" key="2">
    <source>
        <dbReference type="ARBA" id="ARBA00022617"/>
    </source>
</evidence>
<dbReference type="AlphaFoldDB" id="A7RGQ4"/>
<dbReference type="SUPFAM" id="SSF46458">
    <property type="entry name" value="Globin-like"/>
    <property type="match status" value="1"/>
</dbReference>
<dbReference type="GO" id="GO:0001666">
    <property type="term" value="P:response to hypoxia"/>
    <property type="evidence" value="ECO:0000318"/>
    <property type="project" value="GO_Central"/>
</dbReference>
<evidence type="ECO:0000259" key="7">
    <source>
        <dbReference type="PROSITE" id="PS01033"/>
    </source>
</evidence>
<keyword evidence="4" id="KW-0479">Metal-binding</keyword>
<dbReference type="PRINTS" id="PR01907">
    <property type="entry name" value="WORMGLOBIN"/>
</dbReference>
<dbReference type="PhylomeDB" id="A7RGQ4"/>
<dbReference type="HOGENOM" id="CLU_003827_13_0_1"/>
<dbReference type="STRING" id="45351.A7RGQ4"/>
<dbReference type="InterPro" id="IPR009050">
    <property type="entry name" value="Globin-like_sf"/>
</dbReference>
<reference evidence="8 9" key="1">
    <citation type="journal article" date="2007" name="Science">
        <title>Sea anemone genome reveals ancestral eumetazoan gene repertoire and genomic organization.</title>
        <authorList>
            <person name="Putnam N.H."/>
            <person name="Srivastava M."/>
            <person name="Hellsten U."/>
            <person name="Dirks B."/>
            <person name="Chapman J."/>
            <person name="Salamov A."/>
            <person name="Terry A."/>
            <person name="Shapiro H."/>
            <person name="Lindquist E."/>
            <person name="Kapitonov V.V."/>
            <person name="Jurka J."/>
            <person name="Genikhovich G."/>
            <person name="Grigoriev I.V."/>
            <person name="Lucas S.M."/>
            <person name="Steele R.E."/>
            <person name="Finnerty J.R."/>
            <person name="Technau U."/>
            <person name="Martindale M.Q."/>
            <person name="Rokhsar D.S."/>
        </authorList>
    </citation>
    <scope>NUCLEOTIDE SEQUENCE [LARGE SCALE GENOMIC DNA]</scope>
    <source>
        <strain evidence="9">CH2 X CH6</strain>
    </source>
</reference>
<dbReference type="CDD" id="cd01040">
    <property type="entry name" value="Mb-like"/>
    <property type="match status" value="1"/>
</dbReference>
<evidence type="ECO:0000256" key="1">
    <source>
        <dbReference type="ARBA" id="ARBA00022448"/>
    </source>
</evidence>
<dbReference type="PROSITE" id="PS01033">
    <property type="entry name" value="GLOBIN"/>
    <property type="match status" value="1"/>
</dbReference>
<evidence type="ECO:0000256" key="5">
    <source>
        <dbReference type="ARBA" id="ARBA00023004"/>
    </source>
</evidence>
<dbReference type="FunCoup" id="A7RGQ4">
    <property type="interactions" value="17"/>
</dbReference>
<dbReference type="InterPro" id="IPR050532">
    <property type="entry name" value="Globin-like_OT"/>
</dbReference>
<dbReference type="GO" id="GO:0005344">
    <property type="term" value="F:oxygen carrier activity"/>
    <property type="evidence" value="ECO:0000318"/>
    <property type="project" value="GO_Central"/>
</dbReference>
<dbReference type="Gene3D" id="1.10.490.10">
    <property type="entry name" value="Globins"/>
    <property type="match status" value="1"/>
</dbReference>
<evidence type="ECO:0000256" key="6">
    <source>
        <dbReference type="RuleBase" id="RU000356"/>
    </source>
</evidence>
<dbReference type="OMA" id="MQRGWET"/>
<dbReference type="PANTHER" id="PTHR46458:SF1">
    <property type="entry name" value="GEO09476P1"/>
    <property type="match status" value="1"/>
</dbReference>
<evidence type="ECO:0000313" key="8">
    <source>
        <dbReference type="EMBL" id="EDO49582.1"/>
    </source>
</evidence>
<evidence type="ECO:0000256" key="4">
    <source>
        <dbReference type="ARBA" id="ARBA00022723"/>
    </source>
</evidence>
<dbReference type="GO" id="GO:0046872">
    <property type="term" value="F:metal ion binding"/>
    <property type="evidence" value="ECO:0007669"/>
    <property type="project" value="UniProtKB-KW"/>
</dbReference>
<name>A7RGQ4_NEMVE</name>
<keyword evidence="2 6" id="KW-0349">Heme</keyword>
<keyword evidence="5" id="KW-0408">Iron</keyword>
<dbReference type="InterPro" id="IPR012292">
    <property type="entry name" value="Globin/Proto"/>
</dbReference>
<keyword evidence="9" id="KW-1185">Reference proteome</keyword>
<gene>
    <name evidence="8" type="ORF">NEMVEDRAFT_v1g196903</name>
</gene>
<dbReference type="EMBL" id="DS469509">
    <property type="protein sequence ID" value="EDO49582.1"/>
    <property type="molecule type" value="Genomic_DNA"/>
</dbReference>
<dbReference type="GO" id="GO:0019825">
    <property type="term" value="F:oxygen binding"/>
    <property type="evidence" value="ECO:0000318"/>
    <property type="project" value="GO_Central"/>
</dbReference>
<dbReference type="eggNOG" id="KOG3378">
    <property type="taxonomic scope" value="Eukaryota"/>
</dbReference>
<keyword evidence="3 6" id="KW-0561">Oxygen transport</keyword>
<dbReference type="KEGG" id="nve:5521861"/>
<dbReference type="Proteomes" id="UP000001593">
    <property type="component" value="Unassembled WGS sequence"/>
</dbReference>
<organism evidence="8 9">
    <name type="scientific">Nematostella vectensis</name>
    <name type="common">Starlet sea anemone</name>
    <dbReference type="NCBI Taxonomy" id="45351"/>
    <lineage>
        <taxon>Eukaryota</taxon>
        <taxon>Metazoa</taxon>
        <taxon>Cnidaria</taxon>
        <taxon>Anthozoa</taxon>
        <taxon>Hexacorallia</taxon>
        <taxon>Actiniaria</taxon>
        <taxon>Edwardsiidae</taxon>
        <taxon>Nematostella</taxon>
    </lineage>
</organism>
<proteinExistence type="inferred from homology"/>
<dbReference type="Pfam" id="PF00042">
    <property type="entry name" value="Globin"/>
    <property type="match status" value="1"/>
</dbReference>
<sequence>MGCGASSTVRPFFIRQPASDTENTLTSVPLSTRRKKLVRESWELIEPVKITIGKRLFTRLFDVNPNMQDTFPNFKGKELKDILNSRSLYLHAKRVMVAVENAVTVLDDAETFESYLINLGGRHLPWGVTKDHFGVVGEAFIWALQDVLGEGCTSDVAEAWIDLYGYIVQAMLEGLQQAKKGR</sequence>
<comment type="similarity">
    <text evidence="6">Belongs to the globin family.</text>
</comment>
<dbReference type="InterPro" id="IPR000971">
    <property type="entry name" value="Globin"/>
</dbReference>
<feature type="domain" description="Globin" evidence="7">
    <location>
        <begin position="29"/>
        <end position="176"/>
    </location>
</feature>
<dbReference type="GO" id="GO:0015671">
    <property type="term" value="P:oxygen transport"/>
    <property type="evidence" value="ECO:0000318"/>
    <property type="project" value="GO_Central"/>
</dbReference>
<dbReference type="InParanoid" id="A7RGQ4"/>